<name>T0PRS5_SAPDV</name>
<keyword evidence="3" id="KW-1185">Reference proteome</keyword>
<dbReference type="Proteomes" id="UP000030762">
    <property type="component" value="Unassembled WGS sequence"/>
</dbReference>
<dbReference type="AlphaFoldDB" id="T0PRS5"/>
<dbReference type="eggNOG" id="ENOG502RMDK">
    <property type="taxonomic scope" value="Eukaryota"/>
</dbReference>
<dbReference type="RefSeq" id="XP_008618343.1">
    <property type="nucleotide sequence ID" value="XM_008620121.1"/>
</dbReference>
<keyword evidence="1" id="KW-0812">Transmembrane</keyword>
<gene>
    <name evidence="2" type="ORF">SDRG_14018</name>
</gene>
<evidence type="ECO:0000313" key="3">
    <source>
        <dbReference type="Proteomes" id="UP000030762"/>
    </source>
</evidence>
<dbReference type="PROSITE" id="PS50244">
    <property type="entry name" value="S5A_REDUCTASE"/>
    <property type="match status" value="1"/>
</dbReference>
<dbReference type="EMBL" id="JH767197">
    <property type="protein sequence ID" value="EQC28194.1"/>
    <property type="molecule type" value="Genomic_DNA"/>
</dbReference>
<sequence length="268" mass="30470">MLRTFYERYVIPARGYMMTDCIGGPRPIQLRHLMNAHKGLTFPFFLLLMHYYDNWSVSAFVILADQGTYGLCWLLKDQILPDRLWTKPMTIPSALLGLVAFTAHWCGGYFLISNHNELAAWVLAICISMHTLGLVLMMVADTQKYFVLRYKPGLITDGWFKWCRNTNFLGEFLVYLSYTIMGQHWFPYVFLACMWLFVGVSNMIAKDASLLKKDGGEQYLEYSGFFLPHVASWIMSASPSSASVLPSPTPIGPTVDHVVATPPPETKQ</sequence>
<evidence type="ECO:0000256" key="1">
    <source>
        <dbReference type="SAM" id="Phobius"/>
    </source>
</evidence>
<organism evidence="2 3">
    <name type="scientific">Saprolegnia diclina (strain VS20)</name>
    <dbReference type="NCBI Taxonomy" id="1156394"/>
    <lineage>
        <taxon>Eukaryota</taxon>
        <taxon>Sar</taxon>
        <taxon>Stramenopiles</taxon>
        <taxon>Oomycota</taxon>
        <taxon>Saprolegniomycetes</taxon>
        <taxon>Saprolegniales</taxon>
        <taxon>Saprolegniaceae</taxon>
        <taxon>Saprolegnia</taxon>
    </lineage>
</organism>
<dbReference type="OMA" id="IQIRWIV"/>
<keyword evidence="1" id="KW-1133">Transmembrane helix</keyword>
<protein>
    <submittedName>
        <fullName evidence="2">Uncharacterized protein</fullName>
    </submittedName>
</protein>
<feature type="transmembrane region" description="Helical" evidence="1">
    <location>
        <begin position="186"/>
        <end position="205"/>
    </location>
</feature>
<keyword evidence="1" id="KW-0472">Membrane</keyword>
<feature type="transmembrane region" description="Helical" evidence="1">
    <location>
        <begin position="118"/>
        <end position="141"/>
    </location>
</feature>
<dbReference type="GeneID" id="19954745"/>
<dbReference type="InParanoid" id="T0PRS5"/>
<reference evidence="2 3" key="1">
    <citation type="submission" date="2012-04" db="EMBL/GenBank/DDBJ databases">
        <title>The Genome Sequence of Saprolegnia declina VS20.</title>
        <authorList>
            <consortium name="The Broad Institute Genome Sequencing Platform"/>
            <person name="Russ C."/>
            <person name="Nusbaum C."/>
            <person name="Tyler B."/>
            <person name="van West P."/>
            <person name="Dieguez-Uribeondo J."/>
            <person name="de Bruijn I."/>
            <person name="Tripathy S."/>
            <person name="Jiang R."/>
            <person name="Young S.K."/>
            <person name="Zeng Q."/>
            <person name="Gargeya S."/>
            <person name="Fitzgerald M."/>
            <person name="Haas B."/>
            <person name="Abouelleil A."/>
            <person name="Alvarado L."/>
            <person name="Arachchi H.M."/>
            <person name="Berlin A."/>
            <person name="Chapman S.B."/>
            <person name="Goldberg J."/>
            <person name="Griggs A."/>
            <person name="Gujja S."/>
            <person name="Hansen M."/>
            <person name="Howarth C."/>
            <person name="Imamovic A."/>
            <person name="Larimer J."/>
            <person name="McCowen C."/>
            <person name="Montmayeur A."/>
            <person name="Murphy C."/>
            <person name="Neiman D."/>
            <person name="Pearson M."/>
            <person name="Priest M."/>
            <person name="Roberts A."/>
            <person name="Saif S."/>
            <person name="Shea T."/>
            <person name="Sisk P."/>
            <person name="Sykes S."/>
            <person name="Wortman J."/>
            <person name="Nusbaum C."/>
            <person name="Birren B."/>
        </authorList>
    </citation>
    <scope>NUCLEOTIDE SEQUENCE [LARGE SCALE GENOMIC DNA]</scope>
    <source>
        <strain evidence="2 3">VS20</strain>
    </source>
</reference>
<dbReference type="VEuPathDB" id="FungiDB:SDRG_14018"/>
<accession>T0PRS5</accession>
<proteinExistence type="predicted"/>
<dbReference type="InterPro" id="IPR010721">
    <property type="entry name" value="UstE-like"/>
</dbReference>
<feature type="transmembrane region" description="Helical" evidence="1">
    <location>
        <begin position="95"/>
        <end position="112"/>
    </location>
</feature>
<dbReference type="Pfam" id="PF06966">
    <property type="entry name" value="DUF1295"/>
    <property type="match status" value="1"/>
</dbReference>
<dbReference type="Gene3D" id="1.20.120.1630">
    <property type="match status" value="1"/>
</dbReference>
<dbReference type="OrthoDB" id="67965at2759"/>
<evidence type="ECO:0000313" key="2">
    <source>
        <dbReference type="EMBL" id="EQC28194.1"/>
    </source>
</evidence>